<feature type="chain" id="PRO_5029763558" evidence="1">
    <location>
        <begin position="22"/>
        <end position="81"/>
    </location>
</feature>
<name>A0A7J0EPC0_9ERIC</name>
<accession>A0A7J0EPC0</accession>
<evidence type="ECO:0000256" key="1">
    <source>
        <dbReference type="SAM" id="SignalP"/>
    </source>
</evidence>
<protein>
    <submittedName>
        <fullName evidence="2">Gibberellin-regulated family protein</fullName>
    </submittedName>
</protein>
<evidence type="ECO:0000313" key="3">
    <source>
        <dbReference type="Proteomes" id="UP000585474"/>
    </source>
</evidence>
<comment type="caution">
    <text evidence="2">The sequence shown here is derived from an EMBL/GenBank/DDBJ whole genome shotgun (WGS) entry which is preliminary data.</text>
</comment>
<organism evidence="2 3">
    <name type="scientific">Actinidia rufa</name>
    <dbReference type="NCBI Taxonomy" id="165716"/>
    <lineage>
        <taxon>Eukaryota</taxon>
        <taxon>Viridiplantae</taxon>
        <taxon>Streptophyta</taxon>
        <taxon>Embryophyta</taxon>
        <taxon>Tracheophyta</taxon>
        <taxon>Spermatophyta</taxon>
        <taxon>Magnoliopsida</taxon>
        <taxon>eudicotyledons</taxon>
        <taxon>Gunneridae</taxon>
        <taxon>Pentapetalae</taxon>
        <taxon>asterids</taxon>
        <taxon>Ericales</taxon>
        <taxon>Actinidiaceae</taxon>
        <taxon>Actinidia</taxon>
    </lineage>
</organism>
<gene>
    <name evidence="2" type="ORF">Acr_06g0002780</name>
</gene>
<evidence type="ECO:0000313" key="2">
    <source>
        <dbReference type="EMBL" id="GFY88338.1"/>
    </source>
</evidence>
<dbReference type="Proteomes" id="UP000585474">
    <property type="component" value="Unassembled WGS sequence"/>
</dbReference>
<proteinExistence type="predicted"/>
<keyword evidence="1" id="KW-0732">Signal</keyword>
<keyword evidence="3" id="KW-1185">Reference proteome</keyword>
<dbReference type="EMBL" id="BJWL01000006">
    <property type="protein sequence ID" value="GFY88338.1"/>
    <property type="molecule type" value="Genomic_DNA"/>
</dbReference>
<sequence length="81" mass="8404">MVSRCLILLMVVLFCIAQVSSDAKTGDHQTQTVERCARIGVVCIQGQTCALGLVVLAVSGASVCLQALQGTKRCVAPATPT</sequence>
<reference evidence="2 3" key="1">
    <citation type="submission" date="2019-07" db="EMBL/GenBank/DDBJ databases">
        <title>De Novo Assembly of kiwifruit Actinidia rufa.</title>
        <authorList>
            <person name="Sugita-Konishi S."/>
            <person name="Sato K."/>
            <person name="Mori E."/>
            <person name="Abe Y."/>
            <person name="Kisaki G."/>
            <person name="Hamano K."/>
            <person name="Suezawa K."/>
            <person name="Otani M."/>
            <person name="Fukuda T."/>
            <person name="Manabe T."/>
            <person name="Gomi K."/>
            <person name="Tabuchi M."/>
            <person name="Akimitsu K."/>
            <person name="Kataoka I."/>
        </authorList>
    </citation>
    <scope>NUCLEOTIDE SEQUENCE [LARGE SCALE GENOMIC DNA]</scope>
    <source>
        <strain evidence="3">cv. Fuchu</strain>
    </source>
</reference>
<feature type="signal peptide" evidence="1">
    <location>
        <begin position="1"/>
        <end position="21"/>
    </location>
</feature>
<dbReference type="AlphaFoldDB" id="A0A7J0EPC0"/>